<dbReference type="InParanoid" id="A0A0C3NIC2"/>
<dbReference type="OrthoDB" id="6260732at2759"/>
<evidence type="ECO:0000256" key="3">
    <source>
        <dbReference type="ARBA" id="ARBA00022786"/>
    </source>
</evidence>
<protein>
    <recommendedName>
        <fullName evidence="4">TATA-binding protein interacting (TIP20) domain-containing protein</fullName>
    </recommendedName>
</protein>
<dbReference type="Gene3D" id="1.25.10.10">
    <property type="entry name" value="Leucine-rich Repeat Variant"/>
    <property type="match status" value="4"/>
</dbReference>
<gene>
    <name evidence="5" type="ORF">M404DRAFT_11141</name>
</gene>
<dbReference type="Proteomes" id="UP000054217">
    <property type="component" value="Unassembled WGS sequence"/>
</dbReference>
<evidence type="ECO:0000256" key="2">
    <source>
        <dbReference type="ARBA" id="ARBA00022737"/>
    </source>
</evidence>
<sequence>MVLLSDHHMLCNTTTSYVRGVDEDEKTAEADGEDLDDECSDVLPRFGDREETVRLKVWATYIALLNQTNMYGGLPQVSDGEYVVGGKWKHESEDTLLFQLKASETAPTTLQAGFQLSPIVRDDQRYLVAVTDDDDTHATSHMSFILGNLLLNTPTTVLTPSFPVLVLLLLKSLGERHPRVASETFRTFSALLNAARPVKNGDWPERVYDHSIQRLSTTDTDTEYLVSQVTVYIGTSDISVLSQALSILAHLLELAPRTSFPLIERDLLSDIYPNAYSPLVLGAALDALLSFFSALVEADDQIATHVVPGPVIAAQKSGGKGDVSSMNVAKCVGEVVRSQQGVAAGTIAEYSKYIEGRSISSLDWVWPCGDKVGEVCLIFLEEFKGEDAERGAKFTYSWRVGAIHVITHCSRGQLEPLTDQIWTPLFNNSISDAEESTRNAAAACLGKLTTTDPGRYPQLCAYIRAENPAIRATQHKVDEGLDARKTAWKTLYTLTGEAIANNTSWLDMLLYKLDLPTFLTFLLPALSYTSDEIKVFAHFPIGRLSSIPLCALLLLARLDVPTPTLETTMKGAPLTKNTVKHALKRTVQVRRSTKKVVVALTKVVAVWNGGSQKLGVLVEDIRKNEQMGPEFRESLG</sequence>
<dbReference type="InterPro" id="IPR016024">
    <property type="entry name" value="ARM-type_fold"/>
</dbReference>
<feature type="domain" description="TATA-binding protein interacting (TIP20)" evidence="4">
    <location>
        <begin position="474"/>
        <end position="608"/>
    </location>
</feature>
<dbReference type="EMBL" id="KN832068">
    <property type="protein sequence ID" value="KIN95430.1"/>
    <property type="molecule type" value="Genomic_DNA"/>
</dbReference>
<evidence type="ECO:0000313" key="5">
    <source>
        <dbReference type="EMBL" id="KIN95430.1"/>
    </source>
</evidence>
<dbReference type="AlphaFoldDB" id="A0A0C3NIC2"/>
<dbReference type="SUPFAM" id="SSF48371">
    <property type="entry name" value="ARM repeat"/>
    <property type="match status" value="1"/>
</dbReference>
<accession>A0A0C3NIC2</accession>
<evidence type="ECO:0000313" key="6">
    <source>
        <dbReference type="Proteomes" id="UP000054217"/>
    </source>
</evidence>
<evidence type="ECO:0000259" key="4">
    <source>
        <dbReference type="Pfam" id="PF08623"/>
    </source>
</evidence>
<comment type="similarity">
    <text evidence="1">Belongs to the CAND family.</text>
</comment>
<keyword evidence="3" id="KW-0833">Ubl conjugation pathway</keyword>
<evidence type="ECO:0000256" key="1">
    <source>
        <dbReference type="ARBA" id="ARBA00007657"/>
    </source>
</evidence>
<dbReference type="Pfam" id="PF08623">
    <property type="entry name" value="TIP120"/>
    <property type="match status" value="1"/>
</dbReference>
<dbReference type="FunCoup" id="A0A0C3NIC2">
    <property type="interactions" value="652"/>
</dbReference>
<dbReference type="STRING" id="870435.A0A0C3NIC2"/>
<dbReference type="GO" id="GO:0010265">
    <property type="term" value="P:SCF complex assembly"/>
    <property type="evidence" value="ECO:0007669"/>
    <property type="project" value="InterPro"/>
</dbReference>
<dbReference type="InterPro" id="IPR039852">
    <property type="entry name" value="CAND1/CAND2"/>
</dbReference>
<proteinExistence type="inferred from homology"/>
<dbReference type="HOGENOM" id="CLU_430268_0_0_1"/>
<reference evidence="5 6" key="1">
    <citation type="submission" date="2014-04" db="EMBL/GenBank/DDBJ databases">
        <authorList>
            <consortium name="DOE Joint Genome Institute"/>
            <person name="Kuo A."/>
            <person name="Kohler A."/>
            <person name="Costa M.D."/>
            <person name="Nagy L.G."/>
            <person name="Floudas D."/>
            <person name="Copeland A."/>
            <person name="Barry K.W."/>
            <person name="Cichocki N."/>
            <person name="Veneault-Fourrey C."/>
            <person name="LaButti K."/>
            <person name="Lindquist E.A."/>
            <person name="Lipzen A."/>
            <person name="Lundell T."/>
            <person name="Morin E."/>
            <person name="Murat C."/>
            <person name="Sun H."/>
            <person name="Tunlid A."/>
            <person name="Henrissat B."/>
            <person name="Grigoriev I.V."/>
            <person name="Hibbett D.S."/>
            <person name="Martin F."/>
            <person name="Nordberg H.P."/>
            <person name="Cantor M.N."/>
            <person name="Hua S.X."/>
        </authorList>
    </citation>
    <scope>NUCLEOTIDE SEQUENCE [LARGE SCALE GENOMIC DNA]</scope>
    <source>
        <strain evidence="5 6">Marx 270</strain>
    </source>
</reference>
<reference evidence="6" key="2">
    <citation type="submission" date="2015-01" db="EMBL/GenBank/DDBJ databases">
        <title>Evolutionary Origins and Diversification of the Mycorrhizal Mutualists.</title>
        <authorList>
            <consortium name="DOE Joint Genome Institute"/>
            <consortium name="Mycorrhizal Genomics Consortium"/>
            <person name="Kohler A."/>
            <person name="Kuo A."/>
            <person name="Nagy L.G."/>
            <person name="Floudas D."/>
            <person name="Copeland A."/>
            <person name="Barry K.W."/>
            <person name="Cichocki N."/>
            <person name="Veneault-Fourrey C."/>
            <person name="LaButti K."/>
            <person name="Lindquist E.A."/>
            <person name="Lipzen A."/>
            <person name="Lundell T."/>
            <person name="Morin E."/>
            <person name="Murat C."/>
            <person name="Riley R."/>
            <person name="Ohm R."/>
            <person name="Sun H."/>
            <person name="Tunlid A."/>
            <person name="Henrissat B."/>
            <person name="Grigoriev I.V."/>
            <person name="Hibbett D.S."/>
            <person name="Martin F."/>
        </authorList>
    </citation>
    <scope>NUCLEOTIDE SEQUENCE [LARGE SCALE GENOMIC DNA]</scope>
    <source>
        <strain evidence="6">Marx 270</strain>
    </source>
</reference>
<dbReference type="InterPro" id="IPR013932">
    <property type="entry name" value="TATA-bd_TIP120"/>
</dbReference>
<keyword evidence="2" id="KW-0677">Repeat</keyword>
<dbReference type="PANTHER" id="PTHR12696">
    <property type="entry name" value="TIP120"/>
    <property type="match status" value="1"/>
</dbReference>
<organism evidence="5 6">
    <name type="scientific">Pisolithus tinctorius Marx 270</name>
    <dbReference type="NCBI Taxonomy" id="870435"/>
    <lineage>
        <taxon>Eukaryota</taxon>
        <taxon>Fungi</taxon>
        <taxon>Dikarya</taxon>
        <taxon>Basidiomycota</taxon>
        <taxon>Agaricomycotina</taxon>
        <taxon>Agaricomycetes</taxon>
        <taxon>Agaricomycetidae</taxon>
        <taxon>Boletales</taxon>
        <taxon>Sclerodermatineae</taxon>
        <taxon>Pisolithaceae</taxon>
        <taxon>Pisolithus</taxon>
    </lineage>
</organism>
<dbReference type="InterPro" id="IPR011989">
    <property type="entry name" value="ARM-like"/>
</dbReference>
<keyword evidence="6" id="KW-1185">Reference proteome</keyword>
<name>A0A0C3NIC2_PISTI</name>